<evidence type="ECO:0000313" key="12">
    <source>
        <dbReference type="EMBL" id="KRH69508.1"/>
    </source>
</evidence>
<dbReference type="PANTHER" id="PTHR47989">
    <property type="entry name" value="OS01G0750732 PROTEIN"/>
    <property type="match status" value="1"/>
</dbReference>
<feature type="domain" description="Protein kinase" evidence="11">
    <location>
        <begin position="65"/>
        <end position="322"/>
    </location>
</feature>
<dbReference type="GO" id="GO:0004674">
    <property type="term" value="F:protein serine/threonine kinase activity"/>
    <property type="evidence" value="ECO:0007669"/>
    <property type="project" value="UniProtKB-KW"/>
</dbReference>
<evidence type="ECO:0000256" key="10">
    <source>
        <dbReference type="RuleBase" id="RU000304"/>
    </source>
</evidence>
<organism evidence="12">
    <name type="scientific">Glycine max</name>
    <name type="common">Soybean</name>
    <name type="synonym">Glycine hispida</name>
    <dbReference type="NCBI Taxonomy" id="3847"/>
    <lineage>
        <taxon>Eukaryota</taxon>
        <taxon>Viridiplantae</taxon>
        <taxon>Streptophyta</taxon>
        <taxon>Embryophyta</taxon>
        <taxon>Tracheophyta</taxon>
        <taxon>Spermatophyta</taxon>
        <taxon>Magnoliopsida</taxon>
        <taxon>eudicotyledons</taxon>
        <taxon>Gunneridae</taxon>
        <taxon>Pentapetalae</taxon>
        <taxon>rosids</taxon>
        <taxon>fabids</taxon>
        <taxon>Fabales</taxon>
        <taxon>Fabaceae</taxon>
        <taxon>Papilionoideae</taxon>
        <taxon>50 kb inversion clade</taxon>
        <taxon>NPAAA clade</taxon>
        <taxon>indigoferoid/millettioid clade</taxon>
        <taxon>Phaseoleae</taxon>
        <taxon>Glycine</taxon>
        <taxon>Glycine subgen. Soja</taxon>
    </lineage>
</organism>
<sequence>MPFGLVSLSAWNKRRRSKSQDHTDPWVYKPAQLWQLEDQTPRPTKRLHGSSVYTLKEMEEATCSFSDENLLGKGGFGKVYRGTLRSGEVVAIKKMELPAIKAAEGEREFRVEVDILSRLDHPNLVSLIGYCADGKHRFLVYEYMRKGNLQDHLNGIGERNMDWPRRLQVALGAAKGLAYLHSSSDVGIPIVHRDFKSTNILLDDNFEAKISDFGLAKLMPEGQETHVTARVLGTFGYFDPEYTSVRHILNDRKKLRKVIDPEMARNSYTIQSIVMFANLASRCVRTESNERPSIVECIKELLMIIYTNSKGLGMVMHSLRMI</sequence>
<dbReference type="GO" id="GO:0005524">
    <property type="term" value="F:ATP binding"/>
    <property type="evidence" value="ECO:0007669"/>
    <property type="project" value="UniProtKB-UniRule"/>
</dbReference>
<evidence type="ECO:0000256" key="5">
    <source>
        <dbReference type="ARBA" id="ARBA00022777"/>
    </source>
</evidence>
<evidence type="ECO:0000256" key="9">
    <source>
        <dbReference type="PROSITE-ProRule" id="PRU10141"/>
    </source>
</evidence>
<feature type="binding site" evidence="9">
    <location>
        <position position="94"/>
    </location>
    <ligand>
        <name>ATP</name>
        <dbReference type="ChEBI" id="CHEBI:30616"/>
    </ligand>
</feature>
<evidence type="ECO:0000256" key="1">
    <source>
        <dbReference type="ARBA" id="ARBA00012513"/>
    </source>
</evidence>
<dbReference type="EMBL" id="CM000835">
    <property type="protein sequence ID" value="KRH69508.1"/>
    <property type="molecule type" value="Genomic_DNA"/>
</dbReference>
<dbReference type="Gene3D" id="1.10.510.10">
    <property type="entry name" value="Transferase(Phosphotransferase) domain 1"/>
    <property type="match status" value="1"/>
</dbReference>
<evidence type="ECO:0000256" key="3">
    <source>
        <dbReference type="ARBA" id="ARBA00022679"/>
    </source>
</evidence>
<evidence type="ECO:0000256" key="2">
    <source>
        <dbReference type="ARBA" id="ARBA00022527"/>
    </source>
</evidence>
<evidence type="ECO:0000256" key="7">
    <source>
        <dbReference type="ARBA" id="ARBA00047899"/>
    </source>
</evidence>
<reference evidence="13" key="2">
    <citation type="submission" date="2018-02" db="UniProtKB">
        <authorList>
            <consortium name="EnsemblPlants"/>
        </authorList>
    </citation>
    <scope>IDENTIFICATION</scope>
    <source>
        <strain evidence="13">Williams 82</strain>
    </source>
</reference>
<keyword evidence="4 9" id="KW-0547">Nucleotide-binding</keyword>
<dbReference type="AlphaFoldDB" id="A0A0R0L0F0"/>
<protein>
    <recommendedName>
        <fullName evidence="1">non-specific serine/threonine protein kinase</fullName>
        <ecNumber evidence="1">2.7.11.1</ecNumber>
    </recommendedName>
</protein>
<name>A0A0R0L0F0_SOYBN</name>
<dbReference type="Proteomes" id="UP000008827">
    <property type="component" value="Chromosome 2"/>
</dbReference>
<evidence type="ECO:0000256" key="8">
    <source>
        <dbReference type="ARBA" id="ARBA00048679"/>
    </source>
</evidence>
<reference evidence="12 13" key="1">
    <citation type="journal article" date="2010" name="Nature">
        <title>Genome sequence of the palaeopolyploid soybean.</title>
        <authorList>
            <person name="Schmutz J."/>
            <person name="Cannon S.B."/>
            <person name="Schlueter J."/>
            <person name="Ma J."/>
            <person name="Mitros T."/>
            <person name="Nelson W."/>
            <person name="Hyten D.L."/>
            <person name="Song Q."/>
            <person name="Thelen J.J."/>
            <person name="Cheng J."/>
            <person name="Xu D."/>
            <person name="Hellsten U."/>
            <person name="May G.D."/>
            <person name="Yu Y."/>
            <person name="Sakurai T."/>
            <person name="Umezawa T."/>
            <person name="Bhattacharyya M.K."/>
            <person name="Sandhu D."/>
            <person name="Valliyodan B."/>
            <person name="Lindquist E."/>
            <person name="Peto M."/>
            <person name="Grant D."/>
            <person name="Shu S."/>
            <person name="Goodstein D."/>
            <person name="Barry K."/>
            <person name="Futrell-Griggs M."/>
            <person name="Abernathy B."/>
            <person name="Du J."/>
            <person name="Tian Z."/>
            <person name="Zhu L."/>
            <person name="Gill N."/>
            <person name="Joshi T."/>
            <person name="Libault M."/>
            <person name="Sethuraman A."/>
            <person name="Zhang X.-C."/>
            <person name="Shinozaki K."/>
            <person name="Nguyen H.T."/>
            <person name="Wing R.A."/>
            <person name="Cregan P."/>
            <person name="Specht J."/>
            <person name="Grimwood J."/>
            <person name="Rokhsar D."/>
            <person name="Stacey G."/>
            <person name="Shoemaker R.C."/>
            <person name="Jackson S.A."/>
        </authorList>
    </citation>
    <scope>NUCLEOTIDE SEQUENCE</scope>
    <source>
        <strain evidence="13">cv. Williams 82</strain>
        <tissue evidence="12">Callus</tissue>
    </source>
</reference>
<comment type="catalytic activity">
    <reaction evidence="8">
        <text>L-seryl-[protein] + ATP = O-phospho-L-seryl-[protein] + ADP + H(+)</text>
        <dbReference type="Rhea" id="RHEA:17989"/>
        <dbReference type="Rhea" id="RHEA-COMP:9863"/>
        <dbReference type="Rhea" id="RHEA-COMP:11604"/>
        <dbReference type="ChEBI" id="CHEBI:15378"/>
        <dbReference type="ChEBI" id="CHEBI:29999"/>
        <dbReference type="ChEBI" id="CHEBI:30616"/>
        <dbReference type="ChEBI" id="CHEBI:83421"/>
        <dbReference type="ChEBI" id="CHEBI:456216"/>
        <dbReference type="EC" id="2.7.11.1"/>
    </reaction>
</comment>
<gene>
    <name evidence="13" type="primary">LOC100777910</name>
    <name evidence="12" type="ORF">GLYMA_02G032200</name>
</gene>
<dbReference type="InterPro" id="IPR008271">
    <property type="entry name" value="Ser/Thr_kinase_AS"/>
</dbReference>
<dbReference type="PROSITE" id="PS00108">
    <property type="entry name" value="PROTEIN_KINASE_ST"/>
    <property type="match status" value="1"/>
</dbReference>
<dbReference type="FunFam" id="3.30.200.20:FF:000178">
    <property type="entry name" value="serine/threonine-protein kinase PBS1-like"/>
    <property type="match status" value="1"/>
</dbReference>
<dbReference type="Gramene" id="KRH69508">
    <property type="protein sequence ID" value="KRH69508"/>
    <property type="gene ID" value="GLYMA_02G032200"/>
</dbReference>
<dbReference type="InterPro" id="IPR017441">
    <property type="entry name" value="Protein_kinase_ATP_BS"/>
</dbReference>
<dbReference type="InterPro" id="IPR011009">
    <property type="entry name" value="Kinase-like_dom_sf"/>
</dbReference>
<evidence type="ECO:0000313" key="13">
    <source>
        <dbReference type="EnsemblPlants" id="KRH69508"/>
    </source>
</evidence>
<keyword evidence="14" id="KW-1185">Reference proteome</keyword>
<dbReference type="Gene3D" id="3.30.200.20">
    <property type="entry name" value="Phosphorylase Kinase, domain 1"/>
    <property type="match status" value="1"/>
</dbReference>
<reference evidence="12" key="3">
    <citation type="submission" date="2018-07" db="EMBL/GenBank/DDBJ databases">
        <title>WGS assembly of Glycine max.</title>
        <authorList>
            <person name="Schmutz J."/>
            <person name="Cannon S."/>
            <person name="Schlueter J."/>
            <person name="Ma J."/>
            <person name="Mitros T."/>
            <person name="Nelson W."/>
            <person name="Hyten D."/>
            <person name="Song Q."/>
            <person name="Thelen J."/>
            <person name="Cheng J."/>
            <person name="Xu D."/>
            <person name="Hellsten U."/>
            <person name="May G."/>
            <person name="Yu Y."/>
            <person name="Sakurai T."/>
            <person name="Umezawa T."/>
            <person name="Bhattacharyya M."/>
            <person name="Sandhu D."/>
            <person name="Valliyodan B."/>
            <person name="Lindquist E."/>
            <person name="Peto M."/>
            <person name="Grant D."/>
            <person name="Shu S."/>
            <person name="Goodstein D."/>
            <person name="Barry K."/>
            <person name="Futrell-Griggs M."/>
            <person name="Abernathy B."/>
            <person name="Du J."/>
            <person name="Tian Z."/>
            <person name="Zhu L."/>
            <person name="Gill N."/>
            <person name="Joshi T."/>
            <person name="Libault M."/>
            <person name="Sethuraman A."/>
            <person name="Zhang X."/>
            <person name="Shinozaki K."/>
            <person name="Nguyen H."/>
            <person name="Wing R."/>
            <person name="Cregan P."/>
            <person name="Specht J."/>
            <person name="Grimwood J."/>
            <person name="Rokhsar D."/>
            <person name="Stacey G."/>
            <person name="Shoemaker R."/>
            <person name="Jackson S."/>
        </authorList>
    </citation>
    <scope>NUCLEOTIDE SEQUENCE</scope>
    <source>
        <tissue evidence="12">Callus</tissue>
    </source>
</reference>
<evidence type="ECO:0000256" key="4">
    <source>
        <dbReference type="ARBA" id="ARBA00022741"/>
    </source>
</evidence>
<dbReference type="FunFam" id="1.10.510.10:FF:001023">
    <property type="entry name" value="Os07g0541700 protein"/>
    <property type="match status" value="1"/>
</dbReference>
<keyword evidence="5" id="KW-0418">Kinase</keyword>
<keyword evidence="2 10" id="KW-0723">Serine/threonine-protein kinase</keyword>
<dbReference type="EC" id="2.7.11.1" evidence="1"/>
<evidence type="ECO:0000313" key="14">
    <source>
        <dbReference type="Proteomes" id="UP000008827"/>
    </source>
</evidence>
<proteinExistence type="inferred from homology"/>
<dbReference type="InterPro" id="IPR000719">
    <property type="entry name" value="Prot_kinase_dom"/>
</dbReference>
<dbReference type="Pfam" id="PF00069">
    <property type="entry name" value="Pkinase"/>
    <property type="match status" value="1"/>
</dbReference>
<accession>A0A0R0L0F0</accession>
<comment type="similarity">
    <text evidence="10">Belongs to the protein kinase superfamily.</text>
</comment>
<evidence type="ECO:0000259" key="11">
    <source>
        <dbReference type="PROSITE" id="PS50011"/>
    </source>
</evidence>
<evidence type="ECO:0000256" key="6">
    <source>
        <dbReference type="ARBA" id="ARBA00022840"/>
    </source>
</evidence>
<keyword evidence="6 9" id="KW-0067">ATP-binding</keyword>
<dbReference type="EnsemblPlants" id="KRH69508">
    <property type="protein sequence ID" value="KRH69508"/>
    <property type="gene ID" value="GLYMA_02G032200"/>
</dbReference>
<dbReference type="PROSITE" id="PS50011">
    <property type="entry name" value="PROTEIN_KINASE_DOM"/>
    <property type="match status" value="1"/>
</dbReference>
<dbReference type="SUPFAM" id="SSF56112">
    <property type="entry name" value="Protein kinase-like (PK-like)"/>
    <property type="match status" value="1"/>
</dbReference>
<dbReference type="PROSITE" id="PS00107">
    <property type="entry name" value="PROTEIN_KINASE_ATP"/>
    <property type="match status" value="1"/>
</dbReference>
<keyword evidence="3" id="KW-0808">Transferase</keyword>
<dbReference type="PANTHER" id="PTHR47989:SF47">
    <property type="entry name" value="SERINE_THREONINE-PROTEIN KINASE PBL28-RELATED"/>
    <property type="match status" value="1"/>
</dbReference>
<comment type="catalytic activity">
    <reaction evidence="7">
        <text>L-threonyl-[protein] + ATP = O-phospho-L-threonyl-[protein] + ADP + H(+)</text>
        <dbReference type="Rhea" id="RHEA:46608"/>
        <dbReference type="Rhea" id="RHEA-COMP:11060"/>
        <dbReference type="Rhea" id="RHEA-COMP:11605"/>
        <dbReference type="ChEBI" id="CHEBI:15378"/>
        <dbReference type="ChEBI" id="CHEBI:30013"/>
        <dbReference type="ChEBI" id="CHEBI:30616"/>
        <dbReference type="ChEBI" id="CHEBI:61977"/>
        <dbReference type="ChEBI" id="CHEBI:456216"/>
        <dbReference type="EC" id="2.7.11.1"/>
    </reaction>
</comment>